<sequence length="371" mass="41326">MDTEAVVKFIEPTKGRVNVISPDTFNMRIFNETDSLQFSVMGPSSGAIPNIGSLKINGVEFCNNPRKDYLNNFIEINQPITNQPTNQPVVPTSEIVEDSCGRRKITHTELIVGGANTKAGDWPWHVAIYRLHRADIKYICGGTLLSKNYVLTAAHCATIRGEAVIPDILNIVLGKYNLVGGDIAVQEKEVFKVIIHEKFNYKIRLDNDIALLKLRTEVTFTDYVQPACIWSEKAIEKIPTNEIIGTVIGWGFDQTDELSSQLRQATMPIISENTCYKSNPLFYSNVLTENKFCAGLKNGTSACNGDSGGGFFVFVPDISHDAHPNAPGAWYLKGIVSLTVSRRDVPLCDPTQYVVFTDVSRYREWIDKNIN</sequence>
<keyword evidence="11" id="KW-1185">Reference proteome</keyword>
<gene>
    <name evidence="10" type="ORF">PAPOLLO_LOCUS19546</name>
</gene>
<dbReference type="InterPro" id="IPR051333">
    <property type="entry name" value="CLIP_Serine_Protease"/>
</dbReference>
<evidence type="ECO:0000256" key="6">
    <source>
        <dbReference type="ARBA" id="ARBA00022825"/>
    </source>
</evidence>
<dbReference type="PANTHER" id="PTHR24260">
    <property type="match status" value="1"/>
</dbReference>
<evidence type="ECO:0000256" key="7">
    <source>
        <dbReference type="ARBA" id="ARBA00023145"/>
    </source>
</evidence>
<dbReference type="OrthoDB" id="6147874at2759"/>
<dbReference type="GO" id="GO:0004252">
    <property type="term" value="F:serine-type endopeptidase activity"/>
    <property type="evidence" value="ECO:0007669"/>
    <property type="project" value="InterPro"/>
</dbReference>
<evidence type="ECO:0000259" key="9">
    <source>
        <dbReference type="PROSITE" id="PS50240"/>
    </source>
</evidence>
<evidence type="ECO:0000313" key="10">
    <source>
        <dbReference type="EMBL" id="CAG5030785.1"/>
    </source>
</evidence>
<keyword evidence="6" id="KW-0720">Serine protease</keyword>
<keyword evidence="3" id="KW-0645">Protease</keyword>
<dbReference type="PROSITE" id="PS50240">
    <property type="entry name" value="TRYPSIN_DOM"/>
    <property type="match status" value="1"/>
</dbReference>
<dbReference type="InterPro" id="IPR018114">
    <property type="entry name" value="TRYPSIN_HIS"/>
</dbReference>
<keyword evidence="5" id="KW-0378">Hydrolase</keyword>
<dbReference type="Pfam" id="PF00089">
    <property type="entry name" value="Trypsin"/>
    <property type="match status" value="1"/>
</dbReference>
<keyword evidence="4" id="KW-0732">Signal</keyword>
<organism evidence="10 11">
    <name type="scientific">Parnassius apollo</name>
    <name type="common">Apollo butterfly</name>
    <name type="synonym">Papilio apollo</name>
    <dbReference type="NCBI Taxonomy" id="110799"/>
    <lineage>
        <taxon>Eukaryota</taxon>
        <taxon>Metazoa</taxon>
        <taxon>Ecdysozoa</taxon>
        <taxon>Arthropoda</taxon>
        <taxon>Hexapoda</taxon>
        <taxon>Insecta</taxon>
        <taxon>Pterygota</taxon>
        <taxon>Neoptera</taxon>
        <taxon>Endopterygota</taxon>
        <taxon>Lepidoptera</taxon>
        <taxon>Glossata</taxon>
        <taxon>Ditrysia</taxon>
        <taxon>Papilionoidea</taxon>
        <taxon>Papilionidae</taxon>
        <taxon>Parnassiinae</taxon>
        <taxon>Parnassini</taxon>
        <taxon>Parnassius</taxon>
        <taxon>Parnassius</taxon>
    </lineage>
</organism>
<keyword evidence="2" id="KW-0964">Secreted</keyword>
<feature type="domain" description="Peptidase S1" evidence="9">
    <location>
        <begin position="111"/>
        <end position="371"/>
    </location>
</feature>
<comment type="caution">
    <text evidence="10">The sequence shown here is derived from an EMBL/GenBank/DDBJ whole genome shotgun (WGS) entry which is preliminary data.</text>
</comment>
<dbReference type="GO" id="GO:0006508">
    <property type="term" value="P:proteolysis"/>
    <property type="evidence" value="ECO:0007669"/>
    <property type="project" value="UniProtKB-KW"/>
</dbReference>
<dbReference type="FunFam" id="2.40.10.10:FF:000146">
    <property type="entry name" value="Serine protease 53"/>
    <property type="match status" value="1"/>
</dbReference>
<reference evidence="10" key="1">
    <citation type="submission" date="2021-04" db="EMBL/GenBank/DDBJ databases">
        <authorList>
            <person name="Tunstrom K."/>
        </authorList>
    </citation>
    <scope>NUCLEOTIDE SEQUENCE</scope>
</reference>
<keyword evidence="8" id="KW-1015">Disulfide bond</keyword>
<dbReference type="PROSITE" id="PS00134">
    <property type="entry name" value="TRYPSIN_HIS"/>
    <property type="match status" value="1"/>
</dbReference>
<dbReference type="AlphaFoldDB" id="A0A8S3XPU5"/>
<name>A0A8S3XPU5_PARAO</name>
<protein>
    <submittedName>
        <fullName evidence="10">(apollo) hypothetical protein</fullName>
    </submittedName>
</protein>
<comment type="subcellular location">
    <subcellularLocation>
        <location evidence="1">Secreted</location>
    </subcellularLocation>
</comment>
<proteinExistence type="predicted"/>
<dbReference type="CDD" id="cd00190">
    <property type="entry name" value="Tryp_SPc"/>
    <property type="match status" value="1"/>
</dbReference>
<dbReference type="GO" id="GO:0005576">
    <property type="term" value="C:extracellular region"/>
    <property type="evidence" value="ECO:0007669"/>
    <property type="project" value="UniProtKB-SubCell"/>
</dbReference>
<evidence type="ECO:0000256" key="2">
    <source>
        <dbReference type="ARBA" id="ARBA00022525"/>
    </source>
</evidence>
<dbReference type="InterPro" id="IPR001254">
    <property type="entry name" value="Trypsin_dom"/>
</dbReference>
<dbReference type="SMART" id="SM00020">
    <property type="entry name" value="Tryp_SPc"/>
    <property type="match status" value="1"/>
</dbReference>
<keyword evidence="7" id="KW-0865">Zymogen</keyword>
<accession>A0A8S3XPU5</accession>
<dbReference type="EMBL" id="CAJQZP010001217">
    <property type="protein sequence ID" value="CAG5030785.1"/>
    <property type="molecule type" value="Genomic_DNA"/>
</dbReference>
<evidence type="ECO:0000256" key="5">
    <source>
        <dbReference type="ARBA" id="ARBA00022801"/>
    </source>
</evidence>
<dbReference type="Proteomes" id="UP000691718">
    <property type="component" value="Unassembled WGS sequence"/>
</dbReference>
<dbReference type="PANTHER" id="PTHR24260:SF136">
    <property type="entry name" value="GH08193P-RELATED"/>
    <property type="match status" value="1"/>
</dbReference>
<evidence type="ECO:0000256" key="1">
    <source>
        <dbReference type="ARBA" id="ARBA00004613"/>
    </source>
</evidence>
<evidence type="ECO:0000256" key="3">
    <source>
        <dbReference type="ARBA" id="ARBA00022670"/>
    </source>
</evidence>
<evidence type="ECO:0000256" key="8">
    <source>
        <dbReference type="ARBA" id="ARBA00023157"/>
    </source>
</evidence>
<evidence type="ECO:0000313" key="11">
    <source>
        <dbReference type="Proteomes" id="UP000691718"/>
    </source>
</evidence>
<evidence type="ECO:0000256" key="4">
    <source>
        <dbReference type="ARBA" id="ARBA00022729"/>
    </source>
</evidence>